<name>I7JV35_9LACO</name>
<dbReference type="SUPFAM" id="SSF53062">
    <property type="entry name" value="PTS system fructose IIA component-like"/>
    <property type="match status" value="1"/>
</dbReference>
<dbReference type="AlphaFoldDB" id="I7JV35"/>
<dbReference type="Pfam" id="PF03610">
    <property type="entry name" value="EIIA-man"/>
    <property type="match status" value="1"/>
</dbReference>
<sequence>MTDILIASHGHFASGLQSSIEILTGMGKQVKVIDAYVDDTDYTPQIEEFIKSAKRPAVIFTDLKGGSVNQKVTLKVANEKSIFIVTQMNLAIIMSVLLDSEPLTREHLEELIKQSQVELLEMPEAKQEKETVDDFFG</sequence>
<gene>
    <name evidence="3" type="ORF">BN55_02250</name>
</gene>
<comment type="caution">
    <text evidence="3">The sequence shown here is derived from an EMBL/GenBank/DDBJ whole genome shotgun (WGS) entry which is preliminary data.</text>
</comment>
<protein>
    <submittedName>
        <fullName evidence="3">PTS system fructose IIA component</fullName>
    </submittedName>
</protein>
<organism evidence="3 4">
    <name type="scientific">Lactobacillus hominis DSM 23910 = CRBIP 24.179</name>
    <dbReference type="NCBI Taxonomy" id="1423758"/>
    <lineage>
        <taxon>Bacteria</taxon>
        <taxon>Bacillati</taxon>
        <taxon>Bacillota</taxon>
        <taxon>Bacilli</taxon>
        <taxon>Lactobacillales</taxon>
        <taxon>Lactobacillaceae</taxon>
        <taxon>Lactobacillus</taxon>
    </lineage>
</organism>
<dbReference type="RefSeq" id="WP_008471141.1">
    <property type="nucleotide sequence ID" value="NZ_AYZP01000009.1"/>
</dbReference>
<dbReference type="STRING" id="1423758.FC41_GL001846"/>
<keyword evidence="4" id="KW-1185">Reference proteome</keyword>
<dbReference type="InterPro" id="IPR036662">
    <property type="entry name" value="PTS_EIIA_man-typ_sf"/>
</dbReference>
<dbReference type="PATRIC" id="fig|1423758.3.peg.1884"/>
<reference evidence="3 4" key="1">
    <citation type="submission" date="2012-06" db="EMBL/GenBank/DDBJ databases">
        <title>Draft Genome Sequence of Lactobacillus hominis Strain CRBIP 24.179T, isolated from human intestine.</title>
        <authorList>
            <person name="Cousin S."/>
            <person name="Ma L."/>
            <person name="Bizet C."/>
            <person name="Loux V."/>
            <person name="Bouchier C."/>
            <person name="Clermont D."/>
            <person name="Creno S."/>
        </authorList>
    </citation>
    <scope>NUCLEOTIDE SEQUENCE [LARGE SCALE GENOMIC DNA]</scope>
    <source>
        <strain evidence="4">CRBIP 24.179T</strain>
    </source>
</reference>
<dbReference type="InterPro" id="IPR051471">
    <property type="entry name" value="Bacterial_PTS_sugar_comp"/>
</dbReference>
<proteinExistence type="predicted"/>
<dbReference type="Proteomes" id="UP000009320">
    <property type="component" value="Unassembled WGS sequence"/>
</dbReference>
<evidence type="ECO:0000256" key="1">
    <source>
        <dbReference type="ARBA" id="ARBA00022679"/>
    </source>
</evidence>
<evidence type="ECO:0000313" key="3">
    <source>
        <dbReference type="EMBL" id="CCI82146.1"/>
    </source>
</evidence>
<dbReference type="PROSITE" id="PS51096">
    <property type="entry name" value="PTS_EIIA_TYPE_4"/>
    <property type="match status" value="1"/>
</dbReference>
<dbReference type="EMBL" id="CAKE01000015">
    <property type="protein sequence ID" value="CCI82146.1"/>
    <property type="molecule type" value="Genomic_DNA"/>
</dbReference>
<keyword evidence="1" id="KW-0808">Transferase</keyword>
<accession>I7JV35</accession>
<dbReference type="GO" id="GO:0016740">
    <property type="term" value="F:transferase activity"/>
    <property type="evidence" value="ECO:0007669"/>
    <property type="project" value="UniProtKB-KW"/>
</dbReference>
<dbReference type="InterPro" id="IPR004701">
    <property type="entry name" value="PTS_EIIA_man-typ"/>
</dbReference>
<feature type="domain" description="PTS EIIA type-4" evidence="2">
    <location>
        <begin position="1"/>
        <end position="132"/>
    </location>
</feature>
<dbReference type="GeneID" id="82847370"/>
<evidence type="ECO:0000313" key="4">
    <source>
        <dbReference type="Proteomes" id="UP000009320"/>
    </source>
</evidence>
<dbReference type="GO" id="GO:0016020">
    <property type="term" value="C:membrane"/>
    <property type="evidence" value="ECO:0007669"/>
    <property type="project" value="InterPro"/>
</dbReference>
<dbReference type="GO" id="GO:0009401">
    <property type="term" value="P:phosphoenolpyruvate-dependent sugar phosphotransferase system"/>
    <property type="evidence" value="ECO:0007669"/>
    <property type="project" value="InterPro"/>
</dbReference>
<evidence type="ECO:0000259" key="2">
    <source>
        <dbReference type="PROSITE" id="PS51096"/>
    </source>
</evidence>
<dbReference type="PANTHER" id="PTHR33799">
    <property type="entry name" value="PTS PERMEASE-RELATED-RELATED"/>
    <property type="match status" value="1"/>
</dbReference>
<dbReference type="Gene3D" id="3.40.50.510">
    <property type="entry name" value="Phosphotransferase system, mannose-type IIA component"/>
    <property type="match status" value="1"/>
</dbReference>
<dbReference type="eggNOG" id="COG2893">
    <property type="taxonomic scope" value="Bacteria"/>
</dbReference>
<dbReference type="PANTHER" id="PTHR33799:SF1">
    <property type="entry name" value="PTS SYSTEM MANNOSE-SPECIFIC EIIAB COMPONENT-RELATED"/>
    <property type="match status" value="1"/>
</dbReference>
<dbReference type="OrthoDB" id="6578004at2"/>